<keyword evidence="2" id="KW-1185">Reference proteome</keyword>
<proteinExistence type="predicted"/>
<organism evidence="1 2">
    <name type="scientific">Arthrobacter terrae</name>
    <dbReference type="NCBI Taxonomy" id="2935737"/>
    <lineage>
        <taxon>Bacteria</taxon>
        <taxon>Bacillati</taxon>
        <taxon>Actinomycetota</taxon>
        <taxon>Actinomycetes</taxon>
        <taxon>Micrococcales</taxon>
        <taxon>Micrococcaceae</taxon>
        <taxon>Arthrobacter</taxon>
    </lineage>
</organism>
<name>A0A931CMZ4_9MICC</name>
<dbReference type="EMBL" id="JADNYM010000009">
    <property type="protein sequence ID" value="MBG0739455.1"/>
    <property type="molecule type" value="Genomic_DNA"/>
</dbReference>
<evidence type="ECO:0000313" key="2">
    <source>
        <dbReference type="Proteomes" id="UP000655366"/>
    </source>
</evidence>
<reference evidence="1 2" key="1">
    <citation type="submission" date="2020-11" db="EMBL/GenBank/DDBJ databases">
        <title>Arthrobacter antarcticus sp. nov., isolated from Antarctic Soil.</title>
        <authorList>
            <person name="Li J."/>
        </authorList>
    </citation>
    <scope>NUCLEOTIDE SEQUENCE [LARGE SCALE GENOMIC DNA]</scope>
    <source>
        <strain evidence="1 2">Z1-20</strain>
    </source>
</reference>
<sequence>MAVTDVLIPTEVTATALGSWPGTDPVEAARITHGELGDPQLPYLVQLPDRGIGSDAVGRTAAVLVELPVDVQTFGWRLVDRAGADQRRAVSALSTDINVLADVIGAQEQSGAELKVQLCGPWTMAASLYMHYGERALLDQGARRDITESLAAGISGHLARVAAAAPGAQLTLQLDEPEISRVLAGTIPTSSGYRTLRSIGEQEVSWGWDLVLAAAKAAGAAQVILCLPGLQAPVRLALAAGADGIAVALRDQQMQDWEQLAAAVEDGKKVWAGIIGNDHLGGGLPQVSRLVQTVMRPWRSVGLPSRALDALRLTPDGGLAGYPPVTARAVLNRLTDTARALNDVRTQ</sequence>
<comment type="caution">
    <text evidence="1">The sequence shown here is derived from an EMBL/GenBank/DDBJ whole genome shotgun (WGS) entry which is preliminary data.</text>
</comment>
<protein>
    <submittedName>
        <fullName evidence="1">Uncharacterized protein</fullName>
    </submittedName>
</protein>
<gene>
    <name evidence="1" type="ORF">IV500_08645</name>
</gene>
<accession>A0A931CMZ4</accession>
<dbReference type="SUPFAM" id="SSF51726">
    <property type="entry name" value="UROD/MetE-like"/>
    <property type="match status" value="1"/>
</dbReference>
<dbReference type="AlphaFoldDB" id="A0A931CMZ4"/>
<dbReference type="Gene3D" id="3.20.20.210">
    <property type="match status" value="1"/>
</dbReference>
<dbReference type="InterPro" id="IPR038071">
    <property type="entry name" value="UROD/MetE-like_sf"/>
</dbReference>
<evidence type="ECO:0000313" key="1">
    <source>
        <dbReference type="EMBL" id="MBG0739455.1"/>
    </source>
</evidence>
<dbReference type="Proteomes" id="UP000655366">
    <property type="component" value="Unassembled WGS sequence"/>
</dbReference>